<comment type="cofactor">
    <cofactor evidence="1 6">
        <name>Mg(2+)</name>
        <dbReference type="ChEBI" id="CHEBI:18420"/>
    </cofactor>
</comment>
<dbReference type="GO" id="GO:0003872">
    <property type="term" value="F:6-phosphofructokinase activity"/>
    <property type="evidence" value="ECO:0007669"/>
    <property type="project" value="UniProtKB-EC"/>
</dbReference>
<feature type="binding site" evidence="6">
    <location>
        <begin position="135"/>
        <end position="137"/>
    </location>
    <ligand>
        <name>substrate</name>
    </ligand>
</feature>
<dbReference type="InterPro" id="IPR050929">
    <property type="entry name" value="PFKA"/>
</dbReference>
<evidence type="ECO:0000313" key="9">
    <source>
        <dbReference type="Proteomes" id="UP001549106"/>
    </source>
</evidence>
<comment type="pathway">
    <text evidence="6">Carbohydrate degradation; glycolysis; D-glyceraldehyde 3-phosphate and glycerone phosphate from D-glucose: step 3/4.</text>
</comment>
<reference evidence="8 9" key="1">
    <citation type="submission" date="2024-06" db="EMBL/GenBank/DDBJ databases">
        <title>Genomic Encyclopedia of Type Strains, Phase IV (KMG-IV): sequencing the most valuable type-strain genomes for metagenomic binning, comparative biology and taxonomic classification.</title>
        <authorList>
            <person name="Goeker M."/>
        </authorList>
    </citation>
    <scope>NUCLEOTIDE SEQUENCE [LARGE SCALE GENOMIC DNA]</scope>
    <source>
        <strain evidence="8 9">DSM 29492</strain>
    </source>
</reference>
<evidence type="ECO:0000259" key="7">
    <source>
        <dbReference type="Pfam" id="PF00365"/>
    </source>
</evidence>
<protein>
    <recommendedName>
        <fullName evidence="6">Pyrophosphate--fructose 6-phosphate 1-phosphotransferase</fullName>
        <ecNumber evidence="6">2.7.1.90</ecNumber>
    </recommendedName>
    <alternativeName>
        <fullName evidence="6">6-phosphofructokinase, pyrophosphate dependent</fullName>
    </alternativeName>
    <alternativeName>
        <fullName evidence="6">PPi-dependent phosphofructokinase</fullName>
        <shortName evidence="6">PPi-PFK</shortName>
    </alternativeName>
    <alternativeName>
        <fullName evidence="6">Pyrophosphate-dependent 6-phosphofructose-1-kinase</fullName>
    </alternativeName>
</protein>
<keyword evidence="2 6" id="KW-0808">Transferase</keyword>
<evidence type="ECO:0000313" key="8">
    <source>
        <dbReference type="EMBL" id="MET3752007.1"/>
    </source>
</evidence>
<dbReference type="InterPro" id="IPR035966">
    <property type="entry name" value="PKF_sf"/>
</dbReference>
<dbReference type="EMBL" id="JBEPMJ010000034">
    <property type="protein sequence ID" value="MET3752007.1"/>
    <property type="molecule type" value="Genomic_DNA"/>
</dbReference>
<comment type="caution">
    <text evidence="6">Lacks conserved residue(s) required for the propagation of feature annotation.</text>
</comment>
<comment type="similarity">
    <text evidence="6">Belongs to the phosphofructokinase type A (PFKA) family. PPi-dependent PFK group II subfamily. Clade 'B2' sub-subfamily.</text>
</comment>
<dbReference type="HAMAP" id="MF_01978">
    <property type="entry name" value="Phosphofructokinase_II_B2"/>
    <property type="match status" value="1"/>
</dbReference>
<evidence type="ECO:0000256" key="6">
    <source>
        <dbReference type="HAMAP-Rule" id="MF_01978"/>
    </source>
</evidence>
<keyword evidence="5 6" id="KW-0460">Magnesium</keyword>
<dbReference type="Pfam" id="PF00365">
    <property type="entry name" value="PFK"/>
    <property type="match status" value="1"/>
</dbReference>
<dbReference type="Proteomes" id="UP001549106">
    <property type="component" value="Unassembled WGS sequence"/>
</dbReference>
<comment type="caution">
    <text evidence="8">The sequence shown here is derived from an EMBL/GenBank/DDBJ whole genome shotgun (WGS) entry which is preliminary data.</text>
</comment>
<dbReference type="InterPro" id="IPR022953">
    <property type="entry name" value="ATP_PFK"/>
</dbReference>
<evidence type="ECO:0000256" key="5">
    <source>
        <dbReference type="ARBA" id="ARBA00022842"/>
    </source>
</evidence>
<evidence type="ECO:0000256" key="2">
    <source>
        <dbReference type="ARBA" id="ARBA00022679"/>
    </source>
</evidence>
<feature type="binding site" evidence="6">
    <location>
        <begin position="180"/>
        <end position="182"/>
    </location>
    <ligand>
        <name>substrate</name>
    </ligand>
</feature>
<dbReference type="EC" id="2.7.1.90" evidence="6"/>
<evidence type="ECO:0000256" key="3">
    <source>
        <dbReference type="ARBA" id="ARBA00022723"/>
    </source>
</evidence>
<feature type="binding site" evidence="6">
    <location>
        <position position="237"/>
    </location>
    <ligand>
        <name>substrate</name>
    </ligand>
</feature>
<feature type="binding site" evidence="6">
    <location>
        <position position="106"/>
    </location>
    <ligand>
        <name>Mg(2+)</name>
        <dbReference type="ChEBI" id="CHEBI:18420"/>
        <note>catalytic</note>
    </ligand>
</feature>
<keyword evidence="6" id="KW-0324">Glycolysis</keyword>
<gene>
    <name evidence="6" type="primary">pfp</name>
    <name evidence="8" type="ORF">ABID24_003269</name>
</gene>
<sequence length="396" mass="43511">MKNNVLVVHGGGPTSVMNASLYGVLKEAERHSQIGAVYGAIGGVEGILKENLLNLSEFQGAKELLLHTPGSAIGSSRYPVTEEDYNKTPIILKKYNIKYILPNGGNGTMDTCGKIYKSCIEAGYTDIKVVGIPKTIDNDIAITDHTPGFGSAARYLAATVREVAEDVKSLPIHVCIIEALGRNAGWITAASVLARRKKGDAPHLIYTPERPFKEEEFLTDVKKLYDKLGGVVVVVSEGLKKEDGTPVVDPIYKTDRAVYYGDVSAHLANLVIKRLGIKARNEKPGLCGRASIAWQSPVDCQEAQLAGEKALEAAIKGHTGVMIGFKREKTEDGSYKIGIIEIPIEKVMLLEKTLPDEYINVRGNDITEEYIKWLQPLVGPKFEEFLDFKEYYKEKE</sequence>
<feature type="active site" description="Proton acceptor" evidence="6">
    <location>
        <position position="137"/>
    </location>
</feature>
<feature type="binding site" evidence="6">
    <location>
        <position position="12"/>
    </location>
    <ligand>
        <name>diphosphate</name>
        <dbReference type="ChEBI" id="CHEBI:33019"/>
    </ligand>
</feature>
<comment type="activity regulation">
    <text evidence="6">Non-allosteric.</text>
</comment>
<name>A0ABV2M9K2_9FIRM</name>
<dbReference type="PANTHER" id="PTHR45770">
    <property type="entry name" value="ATP-DEPENDENT 6-PHOSPHOFRUCTOKINASE 1"/>
    <property type="match status" value="1"/>
</dbReference>
<dbReference type="SUPFAM" id="SSF53784">
    <property type="entry name" value="Phosphofructokinase"/>
    <property type="match status" value="1"/>
</dbReference>
<dbReference type="RefSeq" id="WP_257465434.1">
    <property type="nucleotide sequence ID" value="NZ_BAABXN010000001.1"/>
</dbReference>
<feature type="site" description="Important for catalytic activity; stabilizes the transition state when the phosphoryl donor is PPi" evidence="6">
    <location>
        <position position="134"/>
    </location>
</feature>
<comment type="subunit">
    <text evidence="6">Homodimer.</text>
</comment>
<evidence type="ECO:0000256" key="4">
    <source>
        <dbReference type="ARBA" id="ARBA00022777"/>
    </source>
</evidence>
<keyword evidence="4 6" id="KW-0418">Kinase</keyword>
<dbReference type="Gene3D" id="3.40.50.460">
    <property type="entry name" value="Phosphofructokinase domain"/>
    <property type="match status" value="1"/>
</dbReference>
<comment type="subcellular location">
    <subcellularLocation>
        <location evidence="6">Cytoplasm</location>
    </subcellularLocation>
</comment>
<keyword evidence="3 6" id="KW-0479">Metal-binding</keyword>
<dbReference type="PIRSF" id="PIRSF036483">
    <property type="entry name" value="PFK_XF0274"/>
    <property type="match status" value="1"/>
</dbReference>
<accession>A0ABV2M9K2</accession>
<dbReference type="NCBIfam" id="NF010675">
    <property type="entry name" value="PRK14072.1"/>
    <property type="match status" value="1"/>
</dbReference>
<keyword evidence="9" id="KW-1185">Reference proteome</keyword>
<dbReference type="Gene3D" id="3.40.50.450">
    <property type="match status" value="1"/>
</dbReference>
<organism evidence="8 9">
    <name type="scientific">Blautia caecimuris</name>
    <dbReference type="NCBI Taxonomy" id="1796615"/>
    <lineage>
        <taxon>Bacteria</taxon>
        <taxon>Bacillati</taxon>
        <taxon>Bacillota</taxon>
        <taxon>Clostridia</taxon>
        <taxon>Lachnospirales</taxon>
        <taxon>Lachnospiraceae</taxon>
        <taxon>Blautia</taxon>
    </lineage>
</organism>
<evidence type="ECO:0000256" key="1">
    <source>
        <dbReference type="ARBA" id="ARBA00001946"/>
    </source>
</evidence>
<keyword evidence="6" id="KW-0963">Cytoplasm</keyword>
<proteinExistence type="inferred from homology"/>
<comment type="catalytic activity">
    <reaction evidence="6">
        <text>beta-D-fructose 6-phosphate + diphosphate = beta-D-fructose 1,6-bisphosphate + phosphate + H(+)</text>
        <dbReference type="Rhea" id="RHEA:13613"/>
        <dbReference type="ChEBI" id="CHEBI:15378"/>
        <dbReference type="ChEBI" id="CHEBI:32966"/>
        <dbReference type="ChEBI" id="CHEBI:33019"/>
        <dbReference type="ChEBI" id="CHEBI:43474"/>
        <dbReference type="ChEBI" id="CHEBI:57634"/>
        <dbReference type="EC" id="2.7.1.90"/>
    </reaction>
</comment>
<dbReference type="InterPro" id="IPR000023">
    <property type="entry name" value="Phosphofructokinase_dom"/>
</dbReference>
<feature type="domain" description="Phosphofructokinase" evidence="7">
    <location>
        <begin position="4"/>
        <end position="313"/>
    </location>
</feature>
<dbReference type="InterPro" id="IPR011404">
    <property type="entry name" value="PPi-PFK"/>
</dbReference>
<comment type="function">
    <text evidence="6">Catalyzes the phosphorylation of D-fructose 6-phosphate, the first committing step of glycolysis. Uses inorganic phosphate (PPi) as phosphoryl donor instead of ATP like common ATP-dependent phosphofructokinases (ATP-PFKs), which renders the reaction reversible, and can thus function both in glycolysis and gluconeogenesis. Consistently, PPi-PFK can replace the enzymes of both the forward (ATP-PFK) and reverse (fructose-bisphosphatase (FBPase)) reactions.</text>
</comment>
<dbReference type="PRINTS" id="PR00476">
    <property type="entry name" value="PHFRCTKINASE"/>
</dbReference>